<gene>
    <name evidence="2" type="ORF">ASPBRDRAFT_193128</name>
</gene>
<evidence type="ECO:0000313" key="3">
    <source>
        <dbReference type="Proteomes" id="UP000184499"/>
    </source>
</evidence>
<organism evidence="2 3">
    <name type="scientific">Aspergillus brasiliensis (strain CBS 101740 / IMI 381727 / IBT 21946)</name>
    <dbReference type="NCBI Taxonomy" id="767769"/>
    <lineage>
        <taxon>Eukaryota</taxon>
        <taxon>Fungi</taxon>
        <taxon>Dikarya</taxon>
        <taxon>Ascomycota</taxon>
        <taxon>Pezizomycotina</taxon>
        <taxon>Eurotiomycetes</taxon>
        <taxon>Eurotiomycetidae</taxon>
        <taxon>Eurotiales</taxon>
        <taxon>Aspergillaceae</taxon>
        <taxon>Aspergillus</taxon>
        <taxon>Aspergillus subgen. Circumdati</taxon>
    </lineage>
</organism>
<dbReference type="Proteomes" id="UP000184499">
    <property type="component" value="Unassembled WGS sequence"/>
</dbReference>
<evidence type="ECO:0000256" key="1">
    <source>
        <dbReference type="SAM" id="SignalP"/>
    </source>
</evidence>
<keyword evidence="1" id="KW-0732">Signal</keyword>
<evidence type="ECO:0000313" key="2">
    <source>
        <dbReference type="EMBL" id="OJJ74408.1"/>
    </source>
</evidence>
<proteinExistence type="predicted"/>
<feature type="signal peptide" evidence="1">
    <location>
        <begin position="1"/>
        <end position="24"/>
    </location>
</feature>
<accession>A0A1L9URP4</accession>
<protein>
    <submittedName>
        <fullName evidence="2">Uncharacterized protein</fullName>
    </submittedName>
</protein>
<feature type="chain" id="PRO_5012702270" evidence="1">
    <location>
        <begin position="25"/>
        <end position="125"/>
    </location>
</feature>
<dbReference type="EMBL" id="KV878681">
    <property type="protein sequence ID" value="OJJ74408.1"/>
    <property type="molecule type" value="Genomic_DNA"/>
</dbReference>
<reference evidence="3" key="1">
    <citation type="journal article" date="2017" name="Genome Biol.">
        <title>Comparative genomics reveals high biological diversity and specific adaptations in the industrially and medically important fungal genus Aspergillus.</title>
        <authorList>
            <person name="de Vries R.P."/>
            <person name="Riley R."/>
            <person name="Wiebenga A."/>
            <person name="Aguilar-Osorio G."/>
            <person name="Amillis S."/>
            <person name="Uchima C.A."/>
            <person name="Anderluh G."/>
            <person name="Asadollahi M."/>
            <person name="Askin M."/>
            <person name="Barry K."/>
            <person name="Battaglia E."/>
            <person name="Bayram O."/>
            <person name="Benocci T."/>
            <person name="Braus-Stromeyer S.A."/>
            <person name="Caldana C."/>
            <person name="Canovas D."/>
            <person name="Cerqueira G.C."/>
            <person name="Chen F."/>
            <person name="Chen W."/>
            <person name="Choi C."/>
            <person name="Clum A."/>
            <person name="Dos Santos R.A."/>
            <person name="Damasio A.R."/>
            <person name="Diallinas G."/>
            <person name="Emri T."/>
            <person name="Fekete E."/>
            <person name="Flipphi M."/>
            <person name="Freyberg S."/>
            <person name="Gallo A."/>
            <person name="Gournas C."/>
            <person name="Habgood R."/>
            <person name="Hainaut M."/>
            <person name="Harispe M.L."/>
            <person name="Henrissat B."/>
            <person name="Hilden K.S."/>
            <person name="Hope R."/>
            <person name="Hossain A."/>
            <person name="Karabika E."/>
            <person name="Karaffa L."/>
            <person name="Karanyi Z."/>
            <person name="Krasevec N."/>
            <person name="Kuo A."/>
            <person name="Kusch H."/>
            <person name="LaButti K."/>
            <person name="Lagendijk E.L."/>
            <person name="Lapidus A."/>
            <person name="Levasseur A."/>
            <person name="Lindquist E."/>
            <person name="Lipzen A."/>
            <person name="Logrieco A.F."/>
            <person name="MacCabe A."/>
            <person name="Maekelae M.R."/>
            <person name="Malavazi I."/>
            <person name="Melin P."/>
            <person name="Meyer V."/>
            <person name="Mielnichuk N."/>
            <person name="Miskei M."/>
            <person name="Molnar A.P."/>
            <person name="Mule G."/>
            <person name="Ngan C.Y."/>
            <person name="Orejas M."/>
            <person name="Orosz E."/>
            <person name="Ouedraogo J.P."/>
            <person name="Overkamp K.M."/>
            <person name="Park H.-S."/>
            <person name="Perrone G."/>
            <person name="Piumi F."/>
            <person name="Punt P.J."/>
            <person name="Ram A.F."/>
            <person name="Ramon A."/>
            <person name="Rauscher S."/>
            <person name="Record E."/>
            <person name="Riano-Pachon D.M."/>
            <person name="Robert V."/>
            <person name="Roehrig J."/>
            <person name="Ruller R."/>
            <person name="Salamov A."/>
            <person name="Salih N.S."/>
            <person name="Samson R.A."/>
            <person name="Sandor E."/>
            <person name="Sanguinetti M."/>
            <person name="Schuetze T."/>
            <person name="Sepcic K."/>
            <person name="Shelest E."/>
            <person name="Sherlock G."/>
            <person name="Sophianopoulou V."/>
            <person name="Squina F.M."/>
            <person name="Sun H."/>
            <person name="Susca A."/>
            <person name="Todd R.B."/>
            <person name="Tsang A."/>
            <person name="Unkles S.E."/>
            <person name="van de Wiele N."/>
            <person name="van Rossen-Uffink D."/>
            <person name="Oliveira J.V."/>
            <person name="Vesth T.C."/>
            <person name="Visser J."/>
            <person name="Yu J.-H."/>
            <person name="Zhou M."/>
            <person name="Andersen M.R."/>
            <person name="Archer D.B."/>
            <person name="Baker S.E."/>
            <person name="Benoit I."/>
            <person name="Brakhage A.A."/>
            <person name="Braus G.H."/>
            <person name="Fischer R."/>
            <person name="Frisvad J.C."/>
            <person name="Goldman G.H."/>
            <person name="Houbraken J."/>
            <person name="Oakley B."/>
            <person name="Pocsi I."/>
            <person name="Scazzocchio C."/>
            <person name="Seiboth B."/>
            <person name="vanKuyk P.A."/>
            <person name="Wortman J."/>
            <person name="Dyer P.S."/>
            <person name="Grigoriev I.V."/>
        </authorList>
    </citation>
    <scope>NUCLEOTIDE SEQUENCE [LARGE SCALE GENOMIC DNA]</scope>
    <source>
        <strain evidence="3">CBS 101740 / IMI 381727 / IBT 21946</strain>
    </source>
</reference>
<keyword evidence="3" id="KW-1185">Reference proteome</keyword>
<sequence>MKNTRDVLLLILLLLVVHVHHVHYVYNIHYIYNFHNIYNIHSTSTSITCYIHLITLINTPCVFDTQGRGAKSGSIDKISSLLLLLIFLLRRCRRLRYLFAIAIDERPDSEYPRIQALGPRITTNP</sequence>
<dbReference type="GeneID" id="93573061"/>
<name>A0A1L9URP4_ASPBC</name>
<dbReference type="AlphaFoldDB" id="A0A1L9URP4"/>
<dbReference type="RefSeq" id="XP_067481656.1">
    <property type="nucleotide sequence ID" value="XM_067620573.1"/>
</dbReference>
<dbReference type="VEuPathDB" id="FungiDB:ASPBRDRAFT_193128"/>